<accession>A0A3P2AEC1</accession>
<protein>
    <submittedName>
        <fullName evidence="2">Uncharacterized protein</fullName>
    </submittedName>
</protein>
<keyword evidence="1" id="KW-1133">Transmembrane helix</keyword>
<keyword evidence="1" id="KW-0812">Transmembrane</keyword>
<comment type="caution">
    <text evidence="2">The sequence shown here is derived from an EMBL/GenBank/DDBJ whole genome shotgun (WGS) entry which is preliminary data.</text>
</comment>
<evidence type="ECO:0000313" key="3">
    <source>
        <dbReference type="Proteomes" id="UP000279562"/>
    </source>
</evidence>
<organism evidence="2 3">
    <name type="scientific">Prevotella heparinolytica</name>
    <dbReference type="NCBI Taxonomy" id="28113"/>
    <lineage>
        <taxon>Bacteria</taxon>
        <taxon>Pseudomonadati</taxon>
        <taxon>Bacteroidota</taxon>
        <taxon>Bacteroidia</taxon>
        <taxon>Bacteroidales</taxon>
        <taxon>Bacteroidaceae</taxon>
        <taxon>Bacteroides</taxon>
    </lineage>
</organism>
<evidence type="ECO:0000313" key="2">
    <source>
        <dbReference type="EMBL" id="RRD91963.1"/>
    </source>
</evidence>
<feature type="transmembrane region" description="Helical" evidence="1">
    <location>
        <begin position="56"/>
        <end position="74"/>
    </location>
</feature>
<dbReference type="RefSeq" id="WP_125238931.1">
    <property type="nucleotide sequence ID" value="NZ_CALZWP010000044.1"/>
</dbReference>
<keyword evidence="3" id="KW-1185">Reference proteome</keyword>
<reference evidence="2 3" key="1">
    <citation type="submission" date="2018-11" db="EMBL/GenBank/DDBJ databases">
        <title>Genomes From Bacteria Associated with the Canine Oral Cavity: a Test Case for Automated Genome-Based Taxonomic Assignment.</title>
        <authorList>
            <person name="Coil D.A."/>
            <person name="Jospin G."/>
            <person name="Darling A.E."/>
            <person name="Wallis C."/>
            <person name="Davis I.J."/>
            <person name="Harris S."/>
            <person name="Eisen J.A."/>
            <person name="Holcombe L.J."/>
            <person name="O'Flynn C."/>
        </authorList>
    </citation>
    <scope>NUCLEOTIDE SEQUENCE [LARGE SCALE GENOMIC DNA]</scope>
    <source>
        <strain evidence="2 3">OH1047_COT-310</strain>
    </source>
</reference>
<sequence>MKEEDKIRKKIGAENPFRVPDGYFDNLTSEVMSRLPEKEKNAITQREPTRWERVRPWLYMAAMFIGAALIIRVASSDRTPAADSVVADETEAQMEYINMAVENSMMDDYSLYVFLADSDAE</sequence>
<dbReference type="AlphaFoldDB" id="A0A3P2AEC1"/>
<dbReference type="EMBL" id="RQYF01000018">
    <property type="protein sequence ID" value="RRD91963.1"/>
    <property type="molecule type" value="Genomic_DNA"/>
</dbReference>
<proteinExistence type="predicted"/>
<evidence type="ECO:0000256" key="1">
    <source>
        <dbReference type="SAM" id="Phobius"/>
    </source>
</evidence>
<gene>
    <name evidence="2" type="ORF">EII33_05990</name>
</gene>
<keyword evidence="1" id="KW-0472">Membrane</keyword>
<name>A0A3P2AEC1_9BACE</name>
<dbReference type="Proteomes" id="UP000279562">
    <property type="component" value="Unassembled WGS sequence"/>
</dbReference>